<proteinExistence type="predicted"/>
<dbReference type="Pfam" id="PF02098">
    <property type="entry name" value="His_binding"/>
    <property type="match status" value="1"/>
</dbReference>
<dbReference type="GO" id="GO:0030682">
    <property type="term" value="P:symbiont-mediated perturbation of host defenses"/>
    <property type="evidence" value="ECO:0007669"/>
    <property type="project" value="InterPro"/>
</dbReference>
<reference evidence="1" key="1">
    <citation type="journal article" date="2017" name="Parasit. Vectors">
        <title>Sialotranscriptomics of Rhipicephalus zambeziensis reveals intricate expression profiles of secretory proteins and suggests tight temporal transcriptional regulation during blood-feeding.</title>
        <authorList>
            <person name="de Castro M.H."/>
            <person name="de Klerk D."/>
            <person name="Pienaar R."/>
            <person name="Rees D.J.G."/>
            <person name="Mans B.J."/>
        </authorList>
    </citation>
    <scope>NUCLEOTIDE SEQUENCE</scope>
    <source>
        <tissue evidence="1">Salivary glands</tissue>
    </source>
</reference>
<dbReference type="InterPro" id="IPR012674">
    <property type="entry name" value="Calycin"/>
</dbReference>
<protein>
    <submittedName>
        <fullName evidence="1">Lipocalin</fullName>
    </submittedName>
</protein>
<dbReference type="Gene3D" id="2.40.128.20">
    <property type="match status" value="1"/>
</dbReference>
<sequence>MSGSLYGTDEAHRFPILFSNGRCLILQVPDAFKSNVKCVAWVLANTAHHIHSDCKVAFTTLCPACRRTENQSPETTS</sequence>
<accession>A0A224YCL5</accession>
<name>A0A224YCL5_9ACAR</name>
<organism evidence="1">
    <name type="scientific">Rhipicephalus zambeziensis</name>
    <dbReference type="NCBI Taxonomy" id="60191"/>
    <lineage>
        <taxon>Eukaryota</taxon>
        <taxon>Metazoa</taxon>
        <taxon>Ecdysozoa</taxon>
        <taxon>Arthropoda</taxon>
        <taxon>Chelicerata</taxon>
        <taxon>Arachnida</taxon>
        <taxon>Acari</taxon>
        <taxon>Parasitiformes</taxon>
        <taxon>Ixodida</taxon>
        <taxon>Ixodoidea</taxon>
        <taxon>Ixodidae</taxon>
        <taxon>Rhipicephalinae</taxon>
        <taxon>Rhipicephalus</taxon>
        <taxon>Rhipicephalus</taxon>
    </lineage>
</organism>
<dbReference type="AlphaFoldDB" id="A0A224YCL5"/>
<dbReference type="EMBL" id="GFPF01004311">
    <property type="protein sequence ID" value="MAA15457.1"/>
    <property type="molecule type" value="Transcribed_RNA"/>
</dbReference>
<evidence type="ECO:0000313" key="1">
    <source>
        <dbReference type="EMBL" id="MAA15457.1"/>
    </source>
</evidence>
<dbReference type="SUPFAM" id="SSF50814">
    <property type="entry name" value="Lipocalins"/>
    <property type="match status" value="1"/>
</dbReference>
<dbReference type="GO" id="GO:0043176">
    <property type="term" value="F:amine binding"/>
    <property type="evidence" value="ECO:0007669"/>
    <property type="project" value="InterPro"/>
</dbReference>
<dbReference type="InterPro" id="IPR002970">
    <property type="entry name" value="Tick_his-bd"/>
</dbReference>